<keyword evidence="1" id="KW-0805">Transcription regulation</keyword>
<dbReference type="GO" id="GO:0043565">
    <property type="term" value="F:sequence-specific DNA binding"/>
    <property type="evidence" value="ECO:0007669"/>
    <property type="project" value="InterPro"/>
</dbReference>
<dbReference type="Pfam" id="PF12833">
    <property type="entry name" value="HTH_18"/>
    <property type="match status" value="1"/>
</dbReference>
<evidence type="ECO:0000313" key="5">
    <source>
        <dbReference type="EMBL" id="HJD31876.1"/>
    </source>
</evidence>
<dbReference type="SMART" id="SM00342">
    <property type="entry name" value="HTH_ARAC"/>
    <property type="match status" value="1"/>
</dbReference>
<dbReference type="Gene3D" id="2.60.120.10">
    <property type="entry name" value="Jelly Rolls"/>
    <property type="match status" value="1"/>
</dbReference>
<dbReference type="InterPro" id="IPR018060">
    <property type="entry name" value="HTH_AraC"/>
</dbReference>
<dbReference type="InterPro" id="IPR037923">
    <property type="entry name" value="HTH-like"/>
</dbReference>
<keyword evidence="2" id="KW-0238">DNA-binding</keyword>
<dbReference type="Gene3D" id="1.10.10.60">
    <property type="entry name" value="Homeodomain-like"/>
    <property type="match status" value="2"/>
</dbReference>
<evidence type="ECO:0000256" key="2">
    <source>
        <dbReference type="ARBA" id="ARBA00023125"/>
    </source>
</evidence>
<proteinExistence type="predicted"/>
<dbReference type="InterPro" id="IPR014710">
    <property type="entry name" value="RmlC-like_jellyroll"/>
</dbReference>
<dbReference type="Proteomes" id="UP000823851">
    <property type="component" value="Unassembled WGS sequence"/>
</dbReference>
<accession>A0A9D2R2V5</accession>
<evidence type="ECO:0000313" key="6">
    <source>
        <dbReference type="Proteomes" id="UP000823851"/>
    </source>
</evidence>
<reference evidence="5" key="1">
    <citation type="journal article" date="2021" name="PeerJ">
        <title>Extensive microbial diversity within the chicken gut microbiome revealed by metagenomics and culture.</title>
        <authorList>
            <person name="Gilroy R."/>
            <person name="Ravi A."/>
            <person name="Getino M."/>
            <person name="Pursley I."/>
            <person name="Horton D.L."/>
            <person name="Alikhan N.F."/>
            <person name="Baker D."/>
            <person name="Gharbi K."/>
            <person name="Hall N."/>
            <person name="Watson M."/>
            <person name="Adriaenssens E.M."/>
            <person name="Foster-Nyarko E."/>
            <person name="Jarju S."/>
            <person name="Secka A."/>
            <person name="Antonio M."/>
            <person name="Oren A."/>
            <person name="Chaudhuri R.R."/>
            <person name="La Ragione R."/>
            <person name="Hildebrand F."/>
            <person name="Pallen M.J."/>
        </authorList>
    </citation>
    <scope>NUCLEOTIDE SEQUENCE</scope>
    <source>
        <strain evidence="5">ChiHjej8B7-25341</strain>
    </source>
</reference>
<dbReference type="SUPFAM" id="SSF51215">
    <property type="entry name" value="Regulatory protein AraC"/>
    <property type="match status" value="1"/>
</dbReference>
<evidence type="ECO:0000256" key="1">
    <source>
        <dbReference type="ARBA" id="ARBA00023015"/>
    </source>
</evidence>
<dbReference type="InterPro" id="IPR003313">
    <property type="entry name" value="AraC-bd"/>
</dbReference>
<reference evidence="5" key="2">
    <citation type="submission" date="2021-04" db="EMBL/GenBank/DDBJ databases">
        <authorList>
            <person name="Gilroy R."/>
        </authorList>
    </citation>
    <scope>NUCLEOTIDE SEQUENCE</scope>
    <source>
        <strain evidence="5">ChiHjej8B7-25341</strain>
    </source>
</reference>
<dbReference type="PANTHER" id="PTHR43280:SF34">
    <property type="entry name" value="ARAC-FAMILY TRANSCRIPTIONAL REGULATOR"/>
    <property type="match status" value="1"/>
</dbReference>
<gene>
    <name evidence="5" type="ORF">H9912_08040</name>
</gene>
<dbReference type="PROSITE" id="PS00041">
    <property type="entry name" value="HTH_ARAC_FAMILY_1"/>
    <property type="match status" value="1"/>
</dbReference>
<comment type="caution">
    <text evidence="5">The sequence shown here is derived from an EMBL/GenBank/DDBJ whole genome shotgun (WGS) entry which is preliminary data.</text>
</comment>
<dbReference type="Pfam" id="PF02311">
    <property type="entry name" value="AraC_binding"/>
    <property type="match status" value="1"/>
</dbReference>
<dbReference type="SUPFAM" id="SSF46689">
    <property type="entry name" value="Homeodomain-like"/>
    <property type="match status" value="2"/>
</dbReference>
<protein>
    <submittedName>
        <fullName evidence="5">AraC family transcriptional regulator</fullName>
    </submittedName>
</protein>
<feature type="domain" description="HTH araC/xylS-type" evidence="4">
    <location>
        <begin position="186"/>
        <end position="283"/>
    </location>
</feature>
<name>A0A9D2R2V5_9FIRM</name>
<dbReference type="InterPro" id="IPR009057">
    <property type="entry name" value="Homeodomain-like_sf"/>
</dbReference>
<dbReference type="AlphaFoldDB" id="A0A9D2R2V5"/>
<evidence type="ECO:0000259" key="4">
    <source>
        <dbReference type="PROSITE" id="PS01124"/>
    </source>
</evidence>
<dbReference type="GO" id="GO:0003700">
    <property type="term" value="F:DNA-binding transcription factor activity"/>
    <property type="evidence" value="ECO:0007669"/>
    <property type="project" value="InterPro"/>
</dbReference>
<dbReference type="EMBL" id="DWUW01000228">
    <property type="protein sequence ID" value="HJD31876.1"/>
    <property type="molecule type" value="Genomic_DNA"/>
</dbReference>
<dbReference type="PANTHER" id="PTHR43280">
    <property type="entry name" value="ARAC-FAMILY TRANSCRIPTIONAL REGULATOR"/>
    <property type="match status" value="1"/>
</dbReference>
<dbReference type="InterPro" id="IPR018062">
    <property type="entry name" value="HTH_AraC-typ_CS"/>
</dbReference>
<sequence>MKEFSSCKLAIQSCLETKSFAVAHLYNDDKPMDMHIHDCYEIYYSISGGKQFLIDNRFYDIQPGDIFFINQYESHYLSQLDRAVHERFVLEIYPDFLTSLSSAQTDLNLCFHFRSSELSHKLHLTEEEQSRFRYFVHKLAGLTGYGSDLEDRAVFTELMVFLNRIFYQRSESRREEEAPSYHTQVDEILSFINQNISSPLSIEDLSGHFFLSSSYLCRIFKGATGTTINKYITAKRITVAKSLLSSGCSVTETCERCGFNDYSNFLKAFTRAVGISPKKYAQCSAS</sequence>
<evidence type="ECO:0000256" key="3">
    <source>
        <dbReference type="ARBA" id="ARBA00023163"/>
    </source>
</evidence>
<dbReference type="PROSITE" id="PS01124">
    <property type="entry name" value="HTH_ARAC_FAMILY_2"/>
    <property type="match status" value="1"/>
</dbReference>
<organism evidence="5 6">
    <name type="scientific">Candidatus Eisenbergiella stercorigallinarum</name>
    <dbReference type="NCBI Taxonomy" id="2838557"/>
    <lineage>
        <taxon>Bacteria</taxon>
        <taxon>Bacillati</taxon>
        <taxon>Bacillota</taxon>
        <taxon>Clostridia</taxon>
        <taxon>Lachnospirales</taxon>
        <taxon>Lachnospiraceae</taxon>
        <taxon>Eisenbergiella</taxon>
    </lineage>
</organism>
<keyword evidence="3" id="KW-0804">Transcription</keyword>